<proteinExistence type="predicted"/>
<evidence type="ECO:0000313" key="3">
    <source>
        <dbReference type="Proteomes" id="UP001379235"/>
    </source>
</evidence>
<organism evidence="2 3">
    <name type="scientific">Novosphingobium aquae</name>
    <dbReference type="NCBI Taxonomy" id="3133435"/>
    <lineage>
        <taxon>Bacteria</taxon>
        <taxon>Pseudomonadati</taxon>
        <taxon>Pseudomonadota</taxon>
        <taxon>Alphaproteobacteria</taxon>
        <taxon>Sphingomonadales</taxon>
        <taxon>Sphingomonadaceae</taxon>
        <taxon>Novosphingobium</taxon>
    </lineage>
</organism>
<accession>A0ABU8SC18</accession>
<feature type="region of interest" description="Disordered" evidence="1">
    <location>
        <begin position="1"/>
        <end position="21"/>
    </location>
</feature>
<protein>
    <submittedName>
        <fullName evidence="2">Uncharacterized protein</fullName>
    </submittedName>
</protein>
<evidence type="ECO:0000256" key="1">
    <source>
        <dbReference type="SAM" id="MobiDB-lite"/>
    </source>
</evidence>
<dbReference type="EMBL" id="JBBHJY010000009">
    <property type="protein sequence ID" value="MEJ6011440.1"/>
    <property type="molecule type" value="Genomic_DNA"/>
</dbReference>
<gene>
    <name evidence="2" type="ORF">WG900_16100</name>
</gene>
<keyword evidence="3" id="KW-1185">Reference proteome</keyword>
<evidence type="ECO:0000313" key="2">
    <source>
        <dbReference type="EMBL" id="MEJ6011440.1"/>
    </source>
</evidence>
<comment type="caution">
    <text evidence="2">The sequence shown here is derived from an EMBL/GenBank/DDBJ whole genome shotgun (WGS) entry which is preliminary data.</text>
</comment>
<name>A0ABU8SC18_9SPHN</name>
<sequence>MQKDINTRKGGHATDMQPGEEVVQTYNFPSLGVSVEAKTMDEALEKAKAMFKKDNK</sequence>
<reference evidence="2 3" key="1">
    <citation type="submission" date="2024-03" db="EMBL/GenBank/DDBJ databases">
        <authorList>
            <person name="Jo J.-H."/>
        </authorList>
    </citation>
    <scope>NUCLEOTIDE SEQUENCE [LARGE SCALE GENOMIC DNA]</scope>
    <source>
        <strain evidence="2 3">AS3R-12</strain>
    </source>
</reference>
<dbReference type="RefSeq" id="WP_339968698.1">
    <property type="nucleotide sequence ID" value="NZ_JBBHJY010000009.1"/>
</dbReference>
<dbReference type="Proteomes" id="UP001379235">
    <property type="component" value="Unassembled WGS sequence"/>
</dbReference>